<dbReference type="EMBL" id="JBEPMK010000006">
    <property type="protein sequence ID" value="MET3645126.1"/>
    <property type="molecule type" value="Genomic_DNA"/>
</dbReference>
<reference evidence="1 2" key="1">
    <citation type="submission" date="2024-06" db="EMBL/GenBank/DDBJ databases">
        <title>Genomic Encyclopedia of Type Strains, Phase IV (KMG-IV): sequencing the most valuable type-strain genomes for metagenomic binning, comparative biology and taxonomic classification.</title>
        <authorList>
            <person name="Goeker M."/>
        </authorList>
    </citation>
    <scope>NUCLEOTIDE SEQUENCE [LARGE SCALE GENOMIC DNA]</scope>
    <source>
        <strain evidence="1 2">DSM 15349</strain>
    </source>
</reference>
<keyword evidence="2" id="KW-1185">Reference proteome</keyword>
<name>A0ABV2JMH0_9STRE</name>
<comment type="caution">
    <text evidence="1">The sequence shown here is derived from an EMBL/GenBank/DDBJ whole genome shotgun (WGS) entry which is preliminary data.</text>
</comment>
<dbReference type="InterPro" id="IPR049819">
    <property type="entry name" value="SP_0009-like"/>
</dbReference>
<dbReference type="RefSeq" id="WP_253364538.1">
    <property type="nucleotide sequence ID" value="NZ_JALJXU010000004.1"/>
</dbReference>
<gene>
    <name evidence="1" type="ORF">ABID27_001769</name>
</gene>
<evidence type="ECO:0008006" key="3">
    <source>
        <dbReference type="Google" id="ProtNLM"/>
    </source>
</evidence>
<proteinExistence type="predicted"/>
<accession>A0ABV2JMH0</accession>
<protein>
    <recommendedName>
        <fullName evidence="3">Extracellular protein</fullName>
    </recommendedName>
</protein>
<organism evidence="1 2">
    <name type="scientific">Streptococcus gallinaceus</name>
    <dbReference type="NCBI Taxonomy" id="165758"/>
    <lineage>
        <taxon>Bacteria</taxon>
        <taxon>Bacillati</taxon>
        <taxon>Bacillota</taxon>
        <taxon>Bacilli</taxon>
        <taxon>Lactobacillales</taxon>
        <taxon>Streptococcaceae</taxon>
        <taxon>Streptococcus</taxon>
    </lineage>
</organism>
<sequence length="35" mass="4176">MTDNILEIVEKFLSHSDQKLEELSEKNRTLNLEEE</sequence>
<evidence type="ECO:0000313" key="1">
    <source>
        <dbReference type="EMBL" id="MET3645126.1"/>
    </source>
</evidence>
<evidence type="ECO:0000313" key="2">
    <source>
        <dbReference type="Proteomes" id="UP001549055"/>
    </source>
</evidence>
<dbReference type="Proteomes" id="UP001549055">
    <property type="component" value="Unassembled WGS sequence"/>
</dbReference>
<dbReference type="NCBIfam" id="NF040896">
    <property type="entry name" value="SP_0009_fam"/>
    <property type="match status" value="1"/>
</dbReference>